<dbReference type="Proteomes" id="UP000789366">
    <property type="component" value="Unassembled WGS sequence"/>
</dbReference>
<evidence type="ECO:0000313" key="1">
    <source>
        <dbReference type="EMBL" id="CAG8524662.1"/>
    </source>
</evidence>
<keyword evidence="2" id="KW-1185">Reference proteome</keyword>
<proteinExistence type="predicted"/>
<accession>A0ACA9LHM4</accession>
<reference evidence="1" key="1">
    <citation type="submission" date="2021-06" db="EMBL/GenBank/DDBJ databases">
        <authorList>
            <person name="Kallberg Y."/>
            <person name="Tangrot J."/>
            <person name="Rosling A."/>
        </authorList>
    </citation>
    <scope>NUCLEOTIDE SEQUENCE</scope>
    <source>
        <strain evidence="1">28 12/20/2015</strain>
    </source>
</reference>
<name>A0ACA9LHM4_9GLOM</name>
<dbReference type="EMBL" id="CAJVPW010003473">
    <property type="protein sequence ID" value="CAG8524662.1"/>
    <property type="molecule type" value="Genomic_DNA"/>
</dbReference>
<evidence type="ECO:0000313" key="2">
    <source>
        <dbReference type="Proteomes" id="UP000789366"/>
    </source>
</evidence>
<organism evidence="1 2">
    <name type="scientific">Cetraspora pellucida</name>
    <dbReference type="NCBI Taxonomy" id="1433469"/>
    <lineage>
        <taxon>Eukaryota</taxon>
        <taxon>Fungi</taxon>
        <taxon>Fungi incertae sedis</taxon>
        <taxon>Mucoromycota</taxon>
        <taxon>Glomeromycotina</taxon>
        <taxon>Glomeromycetes</taxon>
        <taxon>Diversisporales</taxon>
        <taxon>Gigasporaceae</taxon>
        <taxon>Cetraspora</taxon>
    </lineage>
</organism>
<protein>
    <submittedName>
        <fullName evidence="1">17841_t:CDS:1</fullName>
    </submittedName>
</protein>
<gene>
    <name evidence="1" type="ORF">SPELUC_LOCUS4092</name>
</gene>
<comment type="caution">
    <text evidence="1">The sequence shown here is derived from an EMBL/GenBank/DDBJ whole genome shotgun (WGS) entry which is preliminary data.</text>
</comment>
<sequence>MSGQDLCILGWRHQFGINIEKNLKKAFECYKQAADLGDGEGMFQMAEFYHLGIYVEMDRNKAFKYFSKSSESRFTMGIHKTRLYYYKTCLYHLDLLYKLDSISQQADEHKPQYLKQYPNHIYISTLINIQEISRKMSTELCL</sequence>